<feature type="transmembrane region" description="Helical" evidence="13">
    <location>
        <begin position="203"/>
        <end position="227"/>
    </location>
</feature>
<keyword evidence="9" id="KW-0408">Iron</keyword>
<dbReference type="Proteomes" id="UP001595629">
    <property type="component" value="Unassembled WGS sequence"/>
</dbReference>
<dbReference type="Pfam" id="PF00487">
    <property type="entry name" value="FA_desaturase"/>
    <property type="match status" value="1"/>
</dbReference>
<evidence type="ECO:0000259" key="14">
    <source>
        <dbReference type="Pfam" id="PF00487"/>
    </source>
</evidence>
<evidence type="ECO:0000256" key="11">
    <source>
        <dbReference type="ARBA" id="ARBA00023136"/>
    </source>
</evidence>
<feature type="region of interest" description="Disordered" evidence="12">
    <location>
        <begin position="334"/>
        <end position="372"/>
    </location>
</feature>
<keyword evidence="6" id="KW-0479">Metal-binding</keyword>
<keyword evidence="7 13" id="KW-1133">Transmembrane helix</keyword>
<feature type="domain" description="Fatty acid desaturase" evidence="14">
    <location>
        <begin position="89"/>
        <end position="297"/>
    </location>
</feature>
<keyword evidence="4" id="KW-0997">Cell inner membrane</keyword>
<feature type="compositionally biased region" description="Gly residues" evidence="12">
    <location>
        <begin position="360"/>
        <end position="372"/>
    </location>
</feature>
<protein>
    <submittedName>
        <fullName evidence="15">Alkane 1-monooxygenase</fullName>
    </submittedName>
</protein>
<evidence type="ECO:0000256" key="6">
    <source>
        <dbReference type="ARBA" id="ARBA00022723"/>
    </source>
</evidence>
<keyword evidence="16" id="KW-1185">Reference proteome</keyword>
<dbReference type="PANTHER" id="PTHR38674:SF1">
    <property type="entry name" value="ALKANE 1-MONOOXYGENASE 1"/>
    <property type="match status" value="1"/>
</dbReference>
<reference evidence="16" key="1">
    <citation type="journal article" date="2019" name="Int. J. Syst. Evol. Microbiol.">
        <title>The Global Catalogue of Microorganisms (GCM) 10K type strain sequencing project: providing services to taxonomists for standard genome sequencing and annotation.</title>
        <authorList>
            <consortium name="The Broad Institute Genomics Platform"/>
            <consortium name="The Broad Institute Genome Sequencing Center for Infectious Disease"/>
            <person name="Wu L."/>
            <person name="Ma J."/>
        </authorList>
    </citation>
    <scope>NUCLEOTIDE SEQUENCE [LARGE SCALE GENOMIC DNA]</scope>
    <source>
        <strain evidence="16">KCTC 42911</strain>
    </source>
</reference>
<keyword evidence="5 13" id="KW-0812">Transmembrane</keyword>
<evidence type="ECO:0000256" key="12">
    <source>
        <dbReference type="SAM" id="MobiDB-lite"/>
    </source>
</evidence>
<keyword evidence="11 13" id="KW-0472">Membrane</keyword>
<feature type="transmembrane region" description="Helical" evidence="13">
    <location>
        <begin position="165"/>
        <end position="183"/>
    </location>
</feature>
<gene>
    <name evidence="15" type="ORF">ACFORG_17370</name>
</gene>
<dbReference type="InterPro" id="IPR005804">
    <property type="entry name" value="FA_desaturase_dom"/>
</dbReference>
<evidence type="ECO:0000256" key="9">
    <source>
        <dbReference type="ARBA" id="ARBA00023004"/>
    </source>
</evidence>
<evidence type="ECO:0000256" key="8">
    <source>
        <dbReference type="ARBA" id="ARBA00023002"/>
    </source>
</evidence>
<comment type="similarity">
    <text evidence="2">Belongs to the fatty acid desaturase type 1 family. AlkB subfamily.</text>
</comment>
<name>A0ABV7TL84_9RHOB</name>
<evidence type="ECO:0000256" key="3">
    <source>
        <dbReference type="ARBA" id="ARBA00022475"/>
    </source>
</evidence>
<comment type="caution">
    <text evidence="15">The sequence shown here is derived from an EMBL/GenBank/DDBJ whole genome shotgun (WGS) entry which is preliminary data.</text>
</comment>
<feature type="transmembrane region" description="Helical" evidence="13">
    <location>
        <begin position="127"/>
        <end position="145"/>
    </location>
</feature>
<organism evidence="15 16">
    <name type="scientific">Lutimaribacter marinistellae</name>
    <dbReference type="NCBI Taxonomy" id="1820329"/>
    <lineage>
        <taxon>Bacteria</taxon>
        <taxon>Pseudomonadati</taxon>
        <taxon>Pseudomonadota</taxon>
        <taxon>Alphaproteobacteria</taxon>
        <taxon>Rhodobacterales</taxon>
        <taxon>Roseobacteraceae</taxon>
        <taxon>Lutimaribacter</taxon>
    </lineage>
</organism>
<evidence type="ECO:0000313" key="15">
    <source>
        <dbReference type="EMBL" id="MFC3615529.1"/>
    </source>
</evidence>
<dbReference type="PANTHER" id="PTHR38674">
    <property type="entry name" value="ALKANE 1-MONOOXYGENASE 1"/>
    <property type="match status" value="1"/>
</dbReference>
<feature type="transmembrane region" description="Helical" evidence="13">
    <location>
        <begin position="302"/>
        <end position="319"/>
    </location>
</feature>
<evidence type="ECO:0000256" key="1">
    <source>
        <dbReference type="ARBA" id="ARBA00004429"/>
    </source>
</evidence>
<keyword evidence="3" id="KW-1003">Cell membrane</keyword>
<feature type="transmembrane region" description="Helical" evidence="13">
    <location>
        <begin position="12"/>
        <end position="42"/>
    </location>
</feature>
<feature type="transmembrane region" description="Helical" evidence="13">
    <location>
        <begin position="62"/>
        <end position="83"/>
    </location>
</feature>
<keyword evidence="10" id="KW-0503">Monooxygenase</keyword>
<evidence type="ECO:0000313" key="16">
    <source>
        <dbReference type="Proteomes" id="UP001595629"/>
    </source>
</evidence>
<evidence type="ECO:0000256" key="4">
    <source>
        <dbReference type="ARBA" id="ARBA00022519"/>
    </source>
</evidence>
<evidence type="ECO:0000256" key="13">
    <source>
        <dbReference type="SAM" id="Phobius"/>
    </source>
</evidence>
<accession>A0ABV7TL84</accession>
<dbReference type="EMBL" id="JBHRXI010000017">
    <property type="protein sequence ID" value="MFC3615529.1"/>
    <property type="molecule type" value="Genomic_DNA"/>
</dbReference>
<dbReference type="CDD" id="cd03512">
    <property type="entry name" value="Alkane-hydroxylase"/>
    <property type="match status" value="1"/>
</dbReference>
<keyword evidence="8" id="KW-0560">Oxidoreductase</keyword>
<feature type="transmembrane region" description="Helical" evidence="13">
    <location>
        <begin position="89"/>
        <end position="106"/>
    </location>
</feature>
<evidence type="ECO:0000256" key="7">
    <source>
        <dbReference type="ARBA" id="ARBA00022989"/>
    </source>
</evidence>
<sequence length="372" mass="40432">MIPIASHAIASLVPAGLILAGATVGGAWGWAILGYMTVYVWVLDRMNVTLKPREDLERVARVYSVLLALVHFAVMPAAVWALAAGAFNWPQALAFWAGTGLFLGQVSNSNAHELIHRPGRAERGLGVLVYVTLLYAQHVPAHLLVHHVHVATDRDPNSAALGHGFWSFALRAWLGELRAGYLAEARRRPGLRHPYLRYTLGEVGVVMMAAALAGWAGVAALLALAGYAQIQLLLADYIQHYGLRRKARADGRTEPTGPAHSWNAPHWYSAAMMLNAPRHSDHHTNPGRIYSALRLEADMPRWPYSMPVMATIALIPPLWRRVMDRRVRRVMEGLGGGRPDLSHSSHAEPRHDSVAAVGPAGVGGRADVGGSL</sequence>
<evidence type="ECO:0000256" key="5">
    <source>
        <dbReference type="ARBA" id="ARBA00022692"/>
    </source>
</evidence>
<proteinExistence type="inferred from homology"/>
<evidence type="ECO:0000256" key="10">
    <source>
        <dbReference type="ARBA" id="ARBA00023033"/>
    </source>
</evidence>
<dbReference type="InterPro" id="IPR033885">
    <property type="entry name" value="AlkB/XylM"/>
</dbReference>
<comment type="subcellular location">
    <subcellularLocation>
        <location evidence="1">Cell inner membrane</location>
        <topology evidence="1">Multi-pass membrane protein</topology>
    </subcellularLocation>
</comment>
<feature type="compositionally biased region" description="Basic and acidic residues" evidence="12">
    <location>
        <begin position="340"/>
        <end position="353"/>
    </location>
</feature>
<evidence type="ECO:0000256" key="2">
    <source>
        <dbReference type="ARBA" id="ARBA00010823"/>
    </source>
</evidence>